<dbReference type="GO" id="GO:0120010">
    <property type="term" value="P:intermembrane phospholipid transfer"/>
    <property type="evidence" value="ECO:0007669"/>
    <property type="project" value="TreeGrafter"/>
</dbReference>
<proteinExistence type="inferred from homology"/>
<name>A0A450T333_9GAMM</name>
<evidence type="ECO:0000256" key="1">
    <source>
        <dbReference type="ARBA" id="ARBA00010634"/>
    </source>
</evidence>
<keyword evidence="2 3" id="KW-0732">Signal</keyword>
<comment type="similarity">
    <text evidence="1">Belongs to the MlaA family.</text>
</comment>
<dbReference type="GO" id="GO:0016020">
    <property type="term" value="C:membrane"/>
    <property type="evidence" value="ECO:0007669"/>
    <property type="project" value="InterPro"/>
</dbReference>
<dbReference type="AlphaFoldDB" id="A0A450T333"/>
<accession>A0A450T333</accession>
<feature type="signal peptide" evidence="3">
    <location>
        <begin position="1"/>
        <end position="26"/>
    </location>
</feature>
<sequence length="250" mass="27393">MTGKTRFSLMMPLFLLLYVVGNGCGAAEARAPEGGSGDSLEGMNRIFYGLNDVVDKAFIEPIAEAYEGYVPAGIRTSISNFFDNLAYLGVVINDVLQGKIEHALKDTGRFVVNSTIGVGGLFDPATSMGLERHEEDFGQTLGVWGVGEGAYLVLPALGPSSLRDIPGVAMGFFTNLLYYAEPGVLAPLLALQVVDRRAGLLDATRKRDESMLDPYDFTRDVYRQRRTHLIYDGNTPLEITYSSEMYEETH</sequence>
<gene>
    <name evidence="4" type="ORF">BECKDK2373B_GA0170837_10955</name>
</gene>
<evidence type="ECO:0000256" key="3">
    <source>
        <dbReference type="SAM" id="SignalP"/>
    </source>
</evidence>
<evidence type="ECO:0000256" key="2">
    <source>
        <dbReference type="ARBA" id="ARBA00022729"/>
    </source>
</evidence>
<dbReference type="PANTHER" id="PTHR30035">
    <property type="entry name" value="LIPOPROTEIN VACJ-RELATED"/>
    <property type="match status" value="1"/>
</dbReference>
<keyword evidence="4" id="KW-0449">Lipoprotein</keyword>
<dbReference type="EMBL" id="CAADEX010000095">
    <property type="protein sequence ID" value="VFJ60758.1"/>
    <property type="molecule type" value="Genomic_DNA"/>
</dbReference>
<dbReference type="InterPro" id="IPR007428">
    <property type="entry name" value="MlaA"/>
</dbReference>
<feature type="chain" id="PRO_5019045808" evidence="3">
    <location>
        <begin position="27"/>
        <end position="250"/>
    </location>
</feature>
<evidence type="ECO:0000313" key="4">
    <source>
        <dbReference type="EMBL" id="VFJ60758.1"/>
    </source>
</evidence>
<organism evidence="4">
    <name type="scientific">Candidatus Kentrum sp. DK</name>
    <dbReference type="NCBI Taxonomy" id="2126562"/>
    <lineage>
        <taxon>Bacteria</taxon>
        <taxon>Pseudomonadati</taxon>
        <taxon>Pseudomonadota</taxon>
        <taxon>Gammaproteobacteria</taxon>
        <taxon>Candidatus Kentrum</taxon>
    </lineage>
</organism>
<dbReference type="PANTHER" id="PTHR30035:SF3">
    <property type="entry name" value="INTERMEMBRANE PHOSPHOLIPID TRANSPORT SYSTEM LIPOPROTEIN MLAA"/>
    <property type="match status" value="1"/>
</dbReference>
<protein>
    <submittedName>
        <fullName evidence="4">Phospholipid-binding lipoprotein MlaA</fullName>
    </submittedName>
</protein>
<dbReference type="Pfam" id="PF04333">
    <property type="entry name" value="MlaA"/>
    <property type="match status" value="1"/>
</dbReference>
<dbReference type="PRINTS" id="PR01805">
    <property type="entry name" value="VACJLIPOPROT"/>
</dbReference>
<reference evidence="4" key="1">
    <citation type="submission" date="2019-02" db="EMBL/GenBank/DDBJ databases">
        <authorList>
            <person name="Gruber-Vodicka R. H."/>
            <person name="Seah K. B. B."/>
        </authorList>
    </citation>
    <scope>NUCLEOTIDE SEQUENCE</scope>
    <source>
        <strain evidence="4">BECK_DK47</strain>
    </source>
</reference>